<accession>A0ACC3S7A8</accession>
<keyword evidence="1" id="KW-0436">Ligase</keyword>
<reference evidence="1" key="1">
    <citation type="submission" date="2024-02" db="EMBL/GenBank/DDBJ databases">
        <title>Metagenome Assembled Genome of Zalaria obscura JY119.</title>
        <authorList>
            <person name="Vighnesh L."/>
            <person name="Jagadeeshwari U."/>
            <person name="Venkata Ramana C."/>
            <person name="Sasikala C."/>
        </authorList>
    </citation>
    <scope>NUCLEOTIDE SEQUENCE</scope>
    <source>
        <strain evidence="1">JY119</strain>
    </source>
</reference>
<comment type="caution">
    <text evidence="1">The sequence shown here is derived from an EMBL/GenBank/DDBJ whole genome shotgun (WGS) entry which is preliminary data.</text>
</comment>
<keyword evidence="2" id="KW-1185">Reference proteome</keyword>
<evidence type="ECO:0000313" key="2">
    <source>
        <dbReference type="Proteomes" id="UP001320706"/>
    </source>
</evidence>
<keyword evidence="1" id="KW-0030">Aminoacyl-tRNA synthetase</keyword>
<evidence type="ECO:0000313" key="1">
    <source>
        <dbReference type="EMBL" id="KAK8198747.1"/>
    </source>
</evidence>
<dbReference type="EC" id="6.1.1.4" evidence="1"/>
<gene>
    <name evidence="1" type="primary">CDC60</name>
    <name evidence="1" type="ORF">M8818_006614</name>
</gene>
<proteinExistence type="predicted"/>
<dbReference type="Proteomes" id="UP001320706">
    <property type="component" value="Unassembled WGS sequence"/>
</dbReference>
<name>A0ACC3S7A8_9PEZI</name>
<sequence>MAAVQVTKDALDPSNSSKNTLKIENTDKRDTLIASEKKYQKKWQEDKVFEQNAPSLSEFPYESISHDELRAKHPKFMGTMAYPYMNGVLHAGHSFTASKVEFATGWARMQGKRALFPQGYHCTGMPIKACSDKLIREVEMFGQNFERCPVDEVVNGAQEATPAPTQETTKADITKFSAKKGKAASKAIALKYQFQIMLALGIPVEDIHKFADPHHWLEFFPPLCQRDLTGFGARVDWRRSMVTTDANPYYDAFVRWQMNRLKELGKIKFGKRYTVYSPKDGQACMDHDRSSGEGVGVQEYTALKLRVKEWSEKAQTALAGKLPEGANVYFVPATLRPETMYGQNCCFVGPKIPYGIYKVTDNEYYFVSERAARNMAYQGIFPQWGVFPKVADLEGSDVVGTLVDAPLSVHKEGVRILPMETVKASKGTGVVTCVPSDSPDDYATIMDLAKKAEFYGIKKEWAELPILPIIETPEYGNLIAKTLVEKMKINSPKDAKQLADAKDIAYKEGFYNGKMVYGEYSGKSVQEAKPLVRQSLIDAGEAFNYAEPDGVVISRSGDDCVAGHLDQWYLNYGKTGDPEWQKTVLDYVHEDGVNTFSTEAKNSFEMTLDWLGQWACARSYGLGSKLPWDPQFLVESLSDSTVYMSYYTIAHLLHGDIYGKTQGSAKVSAEQMTDEVWDYVFCRREDVDSDIPKETLHQMRREFEYWYPLDVRVSGKDLIQNHLTFFLYIHTALFPKEFWPKGIRANGHLMLNGEKMSKSTGNFLTLTEATAKFGADATRVALADAGDGIEDANFEESVANSSILKLFELRKWCEEMIQDARIVKSGEEYRHVKENERLKNNDTIQRTGEKGFWDHIFENEINGLVAETRKQYEETNYKSALKFGFYDFTAARDFYREVTKAAGIGMHADLARYYIELQALMLCVVAPHWSEYVWLEVLKKSETIQNARFPEVPATKPELNAAREYVRTTSSNITSAEGAQMKRMAKGKATSFDAKKEKKLSIYCAMNYPAWQEKYIDVVRDQFKGMSLDMKAVSKNIDKADAKKAMPFIQGLKKSLEGGIDPQIVFERKLAFDELEVLQEMAPGLKQTVQKCVTVEIVKVEQGGKTGEVIGGNGDVKVGEQKTELPLPAEGAVPGAPTFFFENV</sequence>
<dbReference type="EMBL" id="JAMKPW020000040">
    <property type="protein sequence ID" value="KAK8198747.1"/>
    <property type="molecule type" value="Genomic_DNA"/>
</dbReference>
<protein>
    <submittedName>
        <fullName evidence="1">Cytosolic leucyl tRNA synthetase</fullName>
        <ecNumber evidence="1">6.1.1.4</ecNumber>
    </submittedName>
</protein>
<organism evidence="1 2">
    <name type="scientific">Zalaria obscura</name>
    <dbReference type="NCBI Taxonomy" id="2024903"/>
    <lineage>
        <taxon>Eukaryota</taxon>
        <taxon>Fungi</taxon>
        <taxon>Dikarya</taxon>
        <taxon>Ascomycota</taxon>
        <taxon>Pezizomycotina</taxon>
        <taxon>Dothideomycetes</taxon>
        <taxon>Dothideomycetidae</taxon>
        <taxon>Dothideales</taxon>
        <taxon>Zalariaceae</taxon>
        <taxon>Zalaria</taxon>
    </lineage>
</organism>